<evidence type="ECO:0000313" key="2">
    <source>
        <dbReference type="Proteomes" id="UP000092741"/>
    </source>
</evidence>
<dbReference type="Proteomes" id="UP000092741">
    <property type="component" value="Chromosome 2"/>
</dbReference>
<evidence type="ECO:0000313" key="1">
    <source>
        <dbReference type="EMBL" id="ANQ14156.1"/>
    </source>
</evidence>
<dbReference type="GeneID" id="70915112"/>
<accession>A0AAN0Y5G1</accession>
<sequence>MRIPKGCLAQAYRKSVPIIEEYAIKLDRYLNDEFYDFYYFNEFILNAFAARIYLSTQVKQVQKPLPHEIDLPQFSSPSRPYYGEKLTWRWMYE</sequence>
<proteinExistence type="predicted"/>
<dbReference type="EMBL" id="CP016346">
    <property type="protein sequence ID" value="ANQ14156.1"/>
    <property type="molecule type" value="Genomic_DNA"/>
</dbReference>
<name>A0AAN0Y5G1_VIBNA</name>
<gene>
    <name evidence="1" type="ORF">BA890_15440</name>
</gene>
<keyword evidence="2" id="KW-1185">Reference proteome</keyword>
<dbReference type="KEGG" id="vna:PN96_19940"/>
<protein>
    <submittedName>
        <fullName evidence="1">Uncharacterized protein</fullName>
    </submittedName>
</protein>
<dbReference type="AlphaFoldDB" id="A0AAN0Y5G1"/>
<organism evidence="1 2">
    <name type="scientific">Vibrio natriegens NBRC 15636 = ATCC 14048 = DSM 759</name>
    <dbReference type="NCBI Taxonomy" id="1219067"/>
    <lineage>
        <taxon>Bacteria</taxon>
        <taxon>Pseudomonadati</taxon>
        <taxon>Pseudomonadota</taxon>
        <taxon>Gammaproteobacteria</taxon>
        <taxon>Vibrionales</taxon>
        <taxon>Vibrionaceae</taxon>
        <taxon>Vibrio</taxon>
    </lineage>
</organism>
<reference evidence="1 2" key="1">
    <citation type="submission" date="2016-07" db="EMBL/GenBank/DDBJ databases">
        <title>Developing Vibrio natriegens as a novel, fast-growing host for biotechnology.</title>
        <authorList>
            <person name="Weinstock M.T."/>
            <person name="Hesek E.D."/>
            <person name="Wilson C.M."/>
            <person name="Gibson D.G."/>
        </authorList>
    </citation>
    <scope>NUCLEOTIDE SEQUENCE [LARGE SCALE GENOMIC DNA]</scope>
    <source>
        <strain evidence="1 2">ATCC 14048</strain>
    </source>
</reference>
<dbReference type="RefSeq" id="WP_020334775.1">
    <property type="nucleotide sequence ID" value="NZ_ATFJ01000032.1"/>
</dbReference>